<organism evidence="8 9">
    <name type="scientific">Tetrapyrgos nigripes</name>
    <dbReference type="NCBI Taxonomy" id="182062"/>
    <lineage>
        <taxon>Eukaryota</taxon>
        <taxon>Fungi</taxon>
        <taxon>Dikarya</taxon>
        <taxon>Basidiomycota</taxon>
        <taxon>Agaricomycotina</taxon>
        <taxon>Agaricomycetes</taxon>
        <taxon>Agaricomycetidae</taxon>
        <taxon>Agaricales</taxon>
        <taxon>Marasmiineae</taxon>
        <taxon>Marasmiaceae</taxon>
        <taxon>Tetrapyrgos</taxon>
    </lineage>
</organism>
<feature type="compositionally biased region" description="Basic and acidic residues" evidence="5">
    <location>
        <begin position="1"/>
        <end position="10"/>
    </location>
</feature>
<dbReference type="PROSITE" id="PS50850">
    <property type="entry name" value="MFS"/>
    <property type="match status" value="1"/>
</dbReference>
<sequence>MEETVSEIKHNAANSEPSGNQTTHKGLRFWLIIIALIASQFLAVLESFAFSTALPAVIADLHADQFIWVANAYAIPVAAVPPLSGCLAEVFGRRPVMLGSLFLFSIGSIIGGAAQSMNMLVIGRVFQGVGAGGIFSSTTIIVSDLVSLQERGLYGGLLGMSSALSSGIGPIIGGALAHSKTWRWLLYLNLPIAGIAAFLVVLFLSLPTPPGTMQEKLYKIDWLGNILVIGATTSCVISLTWAGEIYAWNSLQVLIPLCIGGVGLVIFLIYEVQWCTKPMIPRILISNRTSLSGYLQMFFCAFIIGNIVYYLPVYYQAVEGASPVASGVELFAISFTLAPISVVTGASVAISKRYRPQLWASWCLMTVGLALLSTVSRTTSRATSIGFQILIGFGAGMGYATSMFPVMAPLPVSENARALAFYTFLRSLSQVVWGISVGAAIFQNRLLKKLPSSFINQFQGASIAYAAIPQIASLPSPLQTEVQTAYAASLKTLWQMLIGFSSAGLIASLLMQKVTLNNELDSKWAVQEPNSQNEASEGSSSTCPHV</sequence>
<protein>
    <recommendedName>
        <fullName evidence="7">Major facilitator superfamily (MFS) profile domain-containing protein</fullName>
    </recommendedName>
</protein>
<feature type="transmembrane region" description="Helical" evidence="6">
    <location>
        <begin position="66"/>
        <end position="84"/>
    </location>
</feature>
<dbReference type="InterPro" id="IPR020846">
    <property type="entry name" value="MFS_dom"/>
</dbReference>
<proteinExistence type="predicted"/>
<dbReference type="Proteomes" id="UP000559256">
    <property type="component" value="Unassembled WGS sequence"/>
</dbReference>
<dbReference type="AlphaFoldDB" id="A0A8H5BAN5"/>
<evidence type="ECO:0000256" key="1">
    <source>
        <dbReference type="ARBA" id="ARBA00004141"/>
    </source>
</evidence>
<keyword evidence="9" id="KW-1185">Reference proteome</keyword>
<dbReference type="PANTHER" id="PTHR23501:SF102">
    <property type="entry name" value="DRUG TRANSPORTER, PUTATIVE (AFU_ORTHOLOGUE AFUA_3G08530)-RELATED"/>
    <property type="match status" value="1"/>
</dbReference>
<comment type="caution">
    <text evidence="8">The sequence shown here is derived from an EMBL/GenBank/DDBJ whole genome shotgun (WGS) entry which is preliminary data.</text>
</comment>
<feature type="transmembrane region" description="Helical" evidence="6">
    <location>
        <begin position="291"/>
        <end position="311"/>
    </location>
</feature>
<evidence type="ECO:0000256" key="6">
    <source>
        <dbReference type="SAM" id="Phobius"/>
    </source>
</evidence>
<dbReference type="Gene3D" id="1.20.1250.20">
    <property type="entry name" value="MFS general substrate transporter like domains"/>
    <property type="match status" value="1"/>
</dbReference>
<feature type="domain" description="Major facilitator superfamily (MFS) profile" evidence="7">
    <location>
        <begin position="32"/>
        <end position="516"/>
    </location>
</feature>
<feature type="transmembrane region" description="Helical" evidence="6">
    <location>
        <begin position="253"/>
        <end position="270"/>
    </location>
</feature>
<evidence type="ECO:0000313" key="8">
    <source>
        <dbReference type="EMBL" id="KAF5319764.1"/>
    </source>
</evidence>
<feature type="transmembrane region" description="Helical" evidence="6">
    <location>
        <begin position="419"/>
        <end position="442"/>
    </location>
</feature>
<feature type="transmembrane region" description="Helical" evidence="6">
    <location>
        <begin position="493"/>
        <end position="511"/>
    </location>
</feature>
<feature type="transmembrane region" description="Helical" evidence="6">
    <location>
        <begin position="153"/>
        <end position="172"/>
    </location>
</feature>
<feature type="transmembrane region" description="Helical" evidence="6">
    <location>
        <begin position="331"/>
        <end position="351"/>
    </location>
</feature>
<dbReference type="GO" id="GO:0005886">
    <property type="term" value="C:plasma membrane"/>
    <property type="evidence" value="ECO:0007669"/>
    <property type="project" value="TreeGrafter"/>
</dbReference>
<evidence type="ECO:0000256" key="4">
    <source>
        <dbReference type="ARBA" id="ARBA00023136"/>
    </source>
</evidence>
<keyword evidence="4 6" id="KW-0472">Membrane</keyword>
<dbReference type="Pfam" id="PF07690">
    <property type="entry name" value="MFS_1"/>
    <property type="match status" value="1"/>
</dbReference>
<feature type="transmembrane region" description="Helical" evidence="6">
    <location>
        <begin position="358"/>
        <end position="375"/>
    </location>
</feature>
<dbReference type="EMBL" id="JAACJM010000432">
    <property type="protein sequence ID" value="KAF5319764.1"/>
    <property type="molecule type" value="Genomic_DNA"/>
</dbReference>
<feature type="compositionally biased region" description="Polar residues" evidence="5">
    <location>
        <begin position="528"/>
        <end position="546"/>
    </location>
</feature>
<feature type="transmembrane region" description="Helical" evidence="6">
    <location>
        <begin position="29"/>
        <end position="54"/>
    </location>
</feature>
<dbReference type="PRINTS" id="PR01036">
    <property type="entry name" value="TCRTETB"/>
</dbReference>
<feature type="compositionally biased region" description="Polar residues" evidence="5">
    <location>
        <begin position="12"/>
        <end position="21"/>
    </location>
</feature>
<feature type="transmembrane region" description="Helical" evidence="6">
    <location>
        <begin position="96"/>
        <end position="114"/>
    </location>
</feature>
<dbReference type="InterPro" id="IPR011701">
    <property type="entry name" value="MFS"/>
</dbReference>
<comment type="subcellular location">
    <subcellularLocation>
        <location evidence="1">Membrane</location>
        <topology evidence="1">Multi-pass membrane protein</topology>
    </subcellularLocation>
</comment>
<dbReference type="GO" id="GO:0022857">
    <property type="term" value="F:transmembrane transporter activity"/>
    <property type="evidence" value="ECO:0007669"/>
    <property type="project" value="InterPro"/>
</dbReference>
<feature type="transmembrane region" description="Helical" evidence="6">
    <location>
        <begin position="226"/>
        <end position="247"/>
    </location>
</feature>
<name>A0A8H5BAN5_9AGAR</name>
<feature type="region of interest" description="Disordered" evidence="5">
    <location>
        <begin position="1"/>
        <end position="21"/>
    </location>
</feature>
<feature type="region of interest" description="Disordered" evidence="5">
    <location>
        <begin position="527"/>
        <end position="546"/>
    </location>
</feature>
<accession>A0A8H5BAN5</accession>
<evidence type="ECO:0000256" key="3">
    <source>
        <dbReference type="ARBA" id="ARBA00022989"/>
    </source>
</evidence>
<dbReference type="PANTHER" id="PTHR23501">
    <property type="entry name" value="MAJOR FACILITATOR SUPERFAMILY"/>
    <property type="match status" value="1"/>
</dbReference>
<dbReference type="PROSITE" id="PS00216">
    <property type="entry name" value="SUGAR_TRANSPORT_1"/>
    <property type="match status" value="1"/>
</dbReference>
<feature type="transmembrane region" description="Helical" evidence="6">
    <location>
        <begin position="184"/>
        <end position="206"/>
    </location>
</feature>
<dbReference type="OrthoDB" id="3437016at2759"/>
<feature type="transmembrane region" description="Helical" evidence="6">
    <location>
        <begin position="387"/>
        <end position="407"/>
    </location>
</feature>
<dbReference type="InterPro" id="IPR036259">
    <property type="entry name" value="MFS_trans_sf"/>
</dbReference>
<keyword evidence="3 6" id="KW-1133">Transmembrane helix</keyword>
<keyword evidence="2 6" id="KW-0812">Transmembrane</keyword>
<evidence type="ECO:0000256" key="2">
    <source>
        <dbReference type="ARBA" id="ARBA00022692"/>
    </source>
</evidence>
<dbReference type="SUPFAM" id="SSF103473">
    <property type="entry name" value="MFS general substrate transporter"/>
    <property type="match status" value="1"/>
</dbReference>
<reference evidence="8 9" key="1">
    <citation type="journal article" date="2020" name="ISME J.">
        <title>Uncovering the hidden diversity of litter-decomposition mechanisms in mushroom-forming fungi.</title>
        <authorList>
            <person name="Floudas D."/>
            <person name="Bentzer J."/>
            <person name="Ahren D."/>
            <person name="Johansson T."/>
            <person name="Persson P."/>
            <person name="Tunlid A."/>
        </authorList>
    </citation>
    <scope>NUCLEOTIDE SEQUENCE [LARGE SCALE GENOMIC DNA]</scope>
    <source>
        <strain evidence="8 9">CBS 291.85</strain>
    </source>
</reference>
<gene>
    <name evidence="8" type="ORF">D9758_018849</name>
</gene>
<dbReference type="InterPro" id="IPR005829">
    <property type="entry name" value="Sugar_transporter_CS"/>
</dbReference>
<dbReference type="Gene3D" id="1.20.1720.10">
    <property type="entry name" value="Multidrug resistance protein D"/>
    <property type="match status" value="1"/>
</dbReference>
<evidence type="ECO:0000256" key="5">
    <source>
        <dbReference type="SAM" id="MobiDB-lite"/>
    </source>
</evidence>
<evidence type="ECO:0000259" key="7">
    <source>
        <dbReference type="PROSITE" id="PS50850"/>
    </source>
</evidence>
<feature type="transmembrane region" description="Helical" evidence="6">
    <location>
        <begin position="126"/>
        <end position="146"/>
    </location>
</feature>
<evidence type="ECO:0000313" key="9">
    <source>
        <dbReference type="Proteomes" id="UP000559256"/>
    </source>
</evidence>